<dbReference type="Proteomes" id="UP000749559">
    <property type="component" value="Unassembled WGS sequence"/>
</dbReference>
<dbReference type="InterPro" id="IPR027417">
    <property type="entry name" value="P-loop_NTPase"/>
</dbReference>
<evidence type="ECO:0000313" key="1">
    <source>
        <dbReference type="EMBL" id="CAH1789767.1"/>
    </source>
</evidence>
<gene>
    <name evidence="1" type="ORF">OFUS_LOCUS15071</name>
</gene>
<proteinExistence type="predicted"/>
<evidence type="ECO:0000313" key="2">
    <source>
        <dbReference type="Proteomes" id="UP000749559"/>
    </source>
</evidence>
<sequence>FPLKLHYLSLVTLELGRHICIAYYPWTELFSPPVWQLENPLPPPVSFEEDRAKAFQPIADIWNNVPSFVALHGAFTPMSIEEDFWIFFRSGLWKDGSYGRMNTGSYNDWYENMSGEEDLRQYKHYKKELQLLAFNQGKGEKPYVRKDSYHMKFISTLLQVFPDARIVHLIRDPVANHASSCSIAYTWATLIYDLKDIDRLKLGKAVARYNLIGMRKFLEFRKVYDANLAPGERSFFCDVK</sequence>
<evidence type="ECO:0008006" key="3">
    <source>
        <dbReference type="Google" id="ProtNLM"/>
    </source>
</evidence>
<comment type="caution">
    <text evidence="1">The sequence shown here is derived from an EMBL/GenBank/DDBJ whole genome shotgun (WGS) entry which is preliminary data.</text>
</comment>
<dbReference type="OrthoDB" id="10044941at2759"/>
<protein>
    <recommendedName>
        <fullName evidence="3">Sulfotransferase</fullName>
    </recommendedName>
</protein>
<reference evidence="1" key="1">
    <citation type="submission" date="2022-03" db="EMBL/GenBank/DDBJ databases">
        <authorList>
            <person name="Martin C."/>
        </authorList>
    </citation>
    <scope>NUCLEOTIDE SEQUENCE</scope>
</reference>
<feature type="non-terminal residue" evidence="1">
    <location>
        <position position="1"/>
    </location>
</feature>
<dbReference type="Pfam" id="PF13469">
    <property type="entry name" value="Sulfotransfer_3"/>
    <property type="match status" value="1"/>
</dbReference>
<keyword evidence="2" id="KW-1185">Reference proteome</keyword>
<dbReference type="EMBL" id="CAIIXF020000007">
    <property type="protein sequence ID" value="CAH1789767.1"/>
    <property type="molecule type" value="Genomic_DNA"/>
</dbReference>
<name>A0A8S4P8R6_OWEFU</name>
<accession>A0A8S4P8R6</accession>
<dbReference type="AlphaFoldDB" id="A0A8S4P8R6"/>
<dbReference type="Gene3D" id="3.40.50.300">
    <property type="entry name" value="P-loop containing nucleotide triphosphate hydrolases"/>
    <property type="match status" value="1"/>
</dbReference>
<organism evidence="1 2">
    <name type="scientific">Owenia fusiformis</name>
    <name type="common">Polychaete worm</name>
    <dbReference type="NCBI Taxonomy" id="6347"/>
    <lineage>
        <taxon>Eukaryota</taxon>
        <taxon>Metazoa</taxon>
        <taxon>Spiralia</taxon>
        <taxon>Lophotrochozoa</taxon>
        <taxon>Annelida</taxon>
        <taxon>Polychaeta</taxon>
        <taxon>Sedentaria</taxon>
        <taxon>Canalipalpata</taxon>
        <taxon>Sabellida</taxon>
        <taxon>Oweniida</taxon>
        <taxon>Oweniidae</taxon>
        <taxon>Owenia</taxon>
    </lineage>
</organism>
<dbReference type="SUPFAM" id="SSF52540">
    <property type="entry name" value="P-loop containing nucleoside triphosphate hydrolases"/>
    <property type="match status" value="1"/>
</dbReference>